<dbReference type="Proteomes" id="UP001219525">
    <property type="component" value="Unassembled WGS sequence"/>
</dbReference>
<dbReference type="AlphaFoldDB" id="A0AAD7E1A2"/>
<comment type="caution">
    <text evidence="2">The sequence shown here is derived from an EMBL/GenBank/DDBJ whole genome shotgun (WGS) entry which is preliminary data.</text>
</comment>
<protein>
    <submittedName>
        <fullName evidence="2">Uncharacterized protein</fullName>
    </submittedName>
</protein>
<gene>
    <name evidence="2" type="ORF">GGX14DRAFT_557981</name>
</gene>
<feature type="compositionally biased region" description="Low complexity" evidence="1">
    <location>
        <begin position="248"/>
        <end position="258"/>
    </location>
</feature>
<organism evidence="2 3">
    <name type="scientific">Mycena pura</name>
    <dbReference type="NCBI Taxonomy" id="153505"/>
    <lineage>
        <taxon>Eukaryota</taxon>
        <taxon>Fungi</taxon>
        <taxon>Dikarya</taxon>
        <taxon>Basidiomycota</taxon>
        <taxon>Agaricomycotina</taxon>
        <taxon>Agaricomycetes</taxon>
        <taxon>Agaricomycetidae</taxon>
        <taxon>Agaricales</taxon>
        <taxon>Marasmiineae</taxon>
        <taxon>Mycenaceae</taxon>
        <taxon>Mycena</taxon>
    </lineage>
</organism>
<evidence type="ECO:0000313" key="2">
    <source>
        <dbReference type="EMBL" id="KAJ7223416.1"/>
    </source>
</evidence>
<name>A0AAD7E1A2_9AGAR</name>
<feature type="region of interest" description="Disordered" evidence="1">
    <location>
        <begin position="248"/>
        <end position="284"/>
    </location>
</feature>
<proteinExistence type="predicted"/>
<dbReference type="EMBL" id="JARJCW010000006">
    <property type="protein sequence ID" value="KAJ7223416.1"/>
    <property type="molecule type" value="Genomic_DNA"/>
</dbReference>
<evidence type="ECO:0000313" key="3">
    <source>
        <dbReference type="Proteomes" id="UP001219525"/>
    </source>
</evidence>
<accession>A0AAD7E1A2</accession>
<reference evidence="2" key="1">
    <citation type="submission" date="2023-03" db="EMBL/GenBank/DDBJ databases">
        <title>Massive genome expansion in bonnet fungi (Mycena s.s.) driven by repeated elements and novel gene families across ecological guilds.</title>
        <authorList>
            <consortium name="Lawrence Berkeley National Laboratory"/>
            <person name="Harder C.B."/>
            <person name="Miyauchi S."/>
            <person name="Viragh M."/>
            <person name="Kuo A."/>
            <person name="Thoen E."/>
            <person name="Andreopoulos B."/>
            <person name="Lu D."/>
            <person name="Skrede I."/>
            <person name="Drula E."/>
            <person name="Henrissat B."/>
            <person name="Morin E."/>
            <person name="Kohler A."/>
            <person name="Barry K."/>
            <person name="LaButti K."/>
            <person name="Morin E."/>
            <person name="Salamov A."/>
            <person name="Lipzen A."/>
            <person name="Mereny Z."/>
            <person name="Hegedus B."/>
            <person name="Baldrian P."/>
            <person name="Stursova M."/>
            <person name="Weitz H."/>
            <person name="Taylor A."/>
            <person name="Grigoriev I.V."/>
            <person name="Nagy L.G."/>
            <person name="Martin F."/>
            <person name="Kauserud H."/>
        </authorList>
    </citation>
    <scope>NUCLEOTIDE SEQUENCE</scope>
    <source>
        <strain evidence="2">9144</strain>
    </source>
</reference>
<sequence length="311" mass="34203">MGMGIDAPVKNGVLIDKNVTLLTRISLSLPSHCPALFIAPCAAGLSSTSATRPCPLRCASEQPISQRKPAVRPIYGQYPMSPSHFGVAHAWDAARNEDVPEDVYDAEHIEPTYDGCRSPTEDSQIGCAHPFTFLFALRFPRRRSLSPSQYATPAPVLAYSFDVLKSDPYGASLTHIALCHAGSATRWRRPPRTVSLPPSATSMRPPVHDRVLFEARRHAAHRPPRTVRLVRTFTFPFHLPFPRPRAPAAATAAASTRPPRTPAYSFDVLKSDPHGASSSRRLGDAQERLAEGPQFRAFLYNVPHFVLLEAE</sequence>
<evidence type="ECO:0000256" key="1">
    <source>
        <dbReference type="SAM" id="MobiDB-lite"/>
    </source>
</evidence>
<keyword evidence="3" id="KW-1185">Reference proteome</keyword>